<evidence type="ECO:0000256" key="1">
    <source>
        <dbReference type="SAM" id="MobiDB-lite"/>
    </source>
</evidence>
<evidence type="ECO:0000256" key="2">
    <source>
        <dbReference type="SAM" id="SignalP"/>
    </source>
</evidence>
<dbReference type="Proteomes" id="UP000230557">
    <property type="component" value="Unassembled WGS sequence"/>
</dbReference>
<dbReference type="EMBL" id="PFAJ01000023">
    <property type="protein sequence ID" value="PIR97381.1"/>
    <property type="molecule type" value="Genomic_DNA"/>
</dbReference>
<feature type="region of interest" description="Disordered" evidence="1">
    <location>
        <begin position="153"/>
        <end position="173"/>
    </location>
</feature>
<dbReference type="AlphaFoldDB" id="A0A2H0VE72"/>
<gene>
    <name evidence="3" type="ORF">COT91_01820</name>
</gene>
<protein>
    <submittedName>
        <fullName evidence="3">Uncharacterized protein</fullName>
    </submittedName>
</protein>
<evidence type="ECO:0000313" key="3">
    <source>
        <dbReference type="EMBL" id="PIR97381.1"/>
    </source>
</evidence>
<evidence type="ECO:0000313" key="4">
    <source>
        <dbReference type="Proteomes" id="UP000230557"/>
    </source>
</evidence>
<organism evidence="3 4">
    <name type="scientific">Candidatus Doudnabacteria bacterium CG10_big_fil_rev_8_21_14_0_10_41_10</name>
    <dbReference type="NCBI Taxonomy" id="1974551"/>
    <lineage>
        <taxon>Bacteria</taxon>
        <taxon>Candidatus Doudnaibacteriota</taxon>
    </lineage>
</organism>
<keyword evidence="2" id="KW-0732">Signal</keyword>
<accession>A0A2H0VE72</accession>
<name>A0A2H0VE72_9BACT</name>
<reference evidence="4" key="1">
    <citation type="submission" date="2017-09" db="EMBL/GenBank/DDBJ databases">
        <title>Depth-based differentiation of microbial function through sediment-hosted aquifers and enrichment of novel symbionts in the deep terrestrial subsurface.</title>
        <authorList>
            <person name="Probst A.J."/>
            <person name="Ladd B."/>
            <person name="Jarett J.K."/>
            <person name="Geller-Mcgrath D.E."/>
            <person name="Sieber C.M.K."/>
            <person name="Emerson J.B."/>
            <person name="Anantharaman K."/>
            <person name="Thomas B.C."/>
            <person name="Malmstrom R."/>
            <person name="Stieglmeier M."/>
            <person name="Klingl A."/>
            <person name="Woyke T."/>
            <person name="Ryan C.M."/>
            <person name="Banfield J.F."/>
        </authorList>
    </citation>
    <scope>NUCLEOTIDE SEQUENCE [LARGE SCALE GENOMIC DNA]</scope>
</reference>
<sequence>MKKIIAVISLAAMGLFVAAPAAAFSFNVQRVIDDSLAKVRASRLVKVNVDNVNDAVVKNDVEAEADAGDNKIKSDDDMTTALITTGNSSATAGTNSTVNLNDTEEELEPAEGSTLVADVKDDSKVNTEADEELNNVIDNDNWVNIDDDVDADADTGDNKIDSGDSLTGGTIGAGGATSAANAVKILNSNIKLIRIMRPMIPFGSGPTL</sequence>
<comment type="caution">
    <text evidence="3">The sequence shown here is derived from an EMBL/GenBank/DDBJ whole genome shotgun (WGS) entry which is preliminary data.</text>
</comment>
<proteinExistence type="predicted"/>
<feature type="signal peptide" evidence="2">
    <location>
        <begin position="1"/>
        <end position="23"/>
    </location>
</feature>
<feature type="chain" id="PRO_5013923980" evidence="2">
    <location>
        <begin position="24"/>
        <end position="208"/>
    </location>
</feature>